<dbReference type="AlphaFoldDB" id="G2YHB8"/>
<gene>
    <name evidence="1" type="ORF">BofuT4_P021710.1</name>
</gene>
<protein>
    <submittedName>
        <fullName evidence="1">Uncharacterized protein</fullName>
    </submittedName>
</protein>
<evidence type="ECO:0000313" key="2">
    <source>
        <dbReference type="Proteomes" id="UP000008177"/>
    </source>
</evidence>
<organism evidence="1 2">
    <name type="scientific">Botryotinia fuckeliana (strain T4)</name>
    <name type="common">Noble rot fungus</name>
    <name type="synonym">Botrytis cinerea</name>
    <dbReference type="NCBI Taxonomy" id="999810"/>
    <lineage>
        <taxon>Eukaryota</taxon>
        <taxon>Fungi</taxon>
        <taxon>Dikarya</taxon>
        <taxon>Ascomycota</taxon>
        <taxon>Pezizomycotina</taxon>
        <taxon>Leotiomycetes</taxon>
        <taxon>Helotiales</taxon>
        <taxon>Sclerotiniaceae</taxon>
        <taxon>Botrytis</taxon>
    </lineage>
</organism>
<dbReference type="InParanoid" id="G2YHB8"/>
<dbReference type="HOGENOM" id="CLU_1927274_0_0_1"/>
<accession>G2YHB8</accession>
<proteinExistence type="predicted"/>
<name>G2YHB8_BOTF4</name>
<dbReference type="Proteomes" id="UP000008177">
    <property type="component" value="Unplaced contigs"/>
</dbReference>
<dbReference type="EMBL" id="FQ790335">
    <property type="protein sequence ID" value="CCD34935.1"/>
    <property type="molecule type" value="Genomic_DNA"/>
</dbReference>
<evidence type="ECO:0000313" key="1">
    <source>
        <dbReference type="EMBL" id="CCD34935.1"/>
    </source>
</evidence>
<sequence>MAHYVTMTFVSLTINLFPATIQKQNKILEYKSGVFPLDQQEIIWIYEQLPKAEISSDPVSRNGATTVPHVDSQGFLISVDFLFVTYKVLTYPLFKPAAKLFPKMHRDAKLRRSCRDRQIGTSEGLDMFDCL</sequence>
<reference evidence="2" key="1">
    <citation type="journal article" date="2011" name="PLoS Genet.">
        <title>Genomic analysis of the necrotrophic fungal pathogens Sclerotinia sclerotiorum and Botrytis cinerea.</title>
        <authorList>
            <person name="Amselem J."/>
            <person name="Cuomo C.A."/>
            <person name="van Kan J.A."/>
            <person name="Viaud M."/>
            <person name="Benito E.P."/>
            <person name="Couloux A."/>
            <person name="Coutinho P.M."/>
            <person name="de Vries R.P."/>
            <person name="Dyer P.S."/>
            <person name="Fillinger S."/>
            <person name="Fournier E."/>
            <person name="Gout L."/>
            <person name="Hahn M."/>
            <person name="Kohn L."/>
            <person name="Lapalu N."/>
            <person name="Plummer K.M."/>
            <person name="Pradier J.M."/>
            <person name="Quevillon E."/>
            <person name="Sharon A."/>
            <person name="Simon A."/>
            <person name="ten Have A."/>
            <person name="Tudzynski B."/>
            <person name="Tudzynski P."/>
            <person name="Wincker P."/>
            <person name="Andrew M."/>
            <person name="Anthouard V."/>
            <person name="Beever R.E."/>
            <person name="Beffa R."/>
            <person name="Benoit I."/>
            <person name="Bouzid O."/>
            <person name="Brault B."/>
            <person name="Chen Z."/>
            <person name="Choquer M."/>
            <person name="Collemare J."/>
            <person name="Cotton P."/>
            <person name="Danchin E.G."/>
            <person name="Da Silva C."/>
            <person name="Gautier A."/>
            <person name="Giraud C."/>
            <person name="Giraud T."/>
            <person name="Gonzalez C."/>
            <person name="Grossetete S."/>
            <person name="Guldener U."/>
            <person name="Henrissat B."/>
            <person name="Howlett B.J."/>
            <person name="Kodira C."/>
            <person name="Kretschmer M."/>
            <person name="Lappartient A."/>
            <person name="Leroch M."/>
            <person name="Levis C."/>
            <person name="Mauceli E."/>
            <person name="Neuveglise C."/>
            <person name="Oeser B."/>
            <person name="Pearson M."/>
            <person name="Poulain J."/>
            <person name="Poussereau N."/>
            <person name="Quesneville H."/>
            <person name="Rascle C."/>
            <person name="Schumacher J."/>
            <person name="Segurens B."/>
            <person name="Sexton A."/>
            <person name="Silva E."/>
            <person name="Sirven C."/>
            <person name="Soanes D.M."/>
            <person name="Talbot N.J."/>
            <person name="Templeton M."/>
            <person name="Yandava C."/>
            <person name="Yarden O."/>
            <person name="Zeng Q."/>
            <person name="Rollins J.A."/>
            <person name="Lebrun M.H."/>
            <person name="Dickman M."/>
        </authorList>
    </citation>
    <scope>NUCLEOTIDE SEQUENCE [LARGE SCALE GENOMIC DNA]</scope>
    <source>
        <strain evidence="2">T4</strain>
    </source>
</reference>